<feature type="domain" description="Vitamin K epoxide reductase" evidence="17">
    <location>
        <begin position="2"/>
        <end position="135"/>
    </location>
</feature>
<evidence type="ECO:0000256" key="1">
    <source>
        <dbReference type="ARBA" id="ARBA00001917"/>
    </source>
</evidence>
<keyword evidence="9" id="KW-0665">Pyrimidine biosynthesis</keyword>
<dbReference type="GO" id="GO:0048038">
    <property type="term" value="F:quinone binding"/>
    <property type="evidence" value="ECO:0007669"/>
    <property type="project" value="UniProtKB-KW"/>
</dbReference>
<dbReference type="GO" id="GO:0005737">
    <property type="term" value="C:cytoplasm"/>
    <property type="evidence" value="ECO:0007669"/>
    <property type="project" value="InterPro"/>
</dbReference>
<dbReference type="EMBL" id="PCVL01000006">
    <property type="protein sequence ID" value="PIQ72891.1"/>
    <property type="molecule type" value="Genomic_DNA"/>
</dbReference>
<comment type="similarity">
    <text evidence="4">Belongs to the VKOR family.</text>
</comment>
<keyword evidence="12 16" id="KW-0472">Membrane</keyword>
<feature type="transmembrane region" description="Helical" evidence="16">
    <location>
        <begin position="144"/>
        <end position="162"/>
    </location>
</feature>
<evidence type="ECO:0000259" key="17">
    <source>
        <dbReference type="SMART" id="SM00756"/>
    </source>
</evidence>
<evidence type="ECO:0000313" key="19">
    <source>
        <dbReference type="Proteomes" id="UP000229570"/>
    </source>
</evidence>
<evidence type="ECO:0000256" key="7">
    <source>
        <dbReference type="ARBA" id="ARBA00022692"/>
    </source>
</evidence>
<evidence type="ECO:0000256" key="13">
    <source>
        <dbReference type="ARBA" id="ARBA00023157"/>
    </source>
</evidence>
<comment type="caution">
    <text evidence="18">The sequence shown here is derived from an EMBL/GenBank/DDBJ whole genome shotgun (WGS) entry which is preliminary data.</text>
</comment>
<keyword evidence="11" id="KW-0560">Oxidoreductase</keyword>
<dbReference type="InterPro" id="IPR012932">
    <property type="entry name" value="VKOR"/>
</dbReference>
<dbReference type="InterPro" id="IPR050074">
    <property type="entry name" value="DHO_dehydrogenase"/>
</dbReference>
<gene>
    <name evidence="18" type="ORF">COV86_00675</name>
</gene>
<evidence type="ECO:0000256" key="6">
    <source>
        <dbReference type="ARBA" id="ARBA00022643"/>
    </source>
</evidence>
<dbReference type="InterPro" id="IPR044698">
    <property type="entry name" value="VKOR/LTO1"/>
</dbReference>
<feature type="transmembrane region" description="Helical" evidence="16">
    <location>
        <begin position="53"/>
        <end position="77"/>
    </location>
</feature>
<keyword evidence="7 16" id="KW-0812">Transmembrane</keyword>
<keyword evidence="14" id="KW-0676">Redox-active center</keyword>
<evidence type="ECO:0000256" key="15">
    <source>
        <dbReference type="NCBIfam" id="TIGR01036"/>
    </source>
</evidence>
<evidence type="ECO:0000256" key="4">
    <source>
        <dbReference type="ARBA" id="ARBA00006214"/>
    </source>
</evidence>
<dbReference type="PANTHER" id="PTHR48109:SF4">
    <property type="entry name" value="DIHYDROOROTATE DEHYDROGENASE (QUINONE), MITOCHONDRIAL"/>
    <property type="match status" value="1"/>
</dbReference>
<evidence type="ECO:0000256" key="14">
    <source>
        <dbReference type="ARBA" id="ARBA00023284"/>
    </source>
</evidence>
<proteinExistence type="inferred from homology"/>
<dbReference type="GO" id="GO:0005886">
    <property type="term" value="C:plasma membrane"/>
    <property type="evidence" value="ECO:0007669"/>
    <property type="project" value="TreeGrafter"/>
</dbReference>
<dbReference type="GO" id="GO:0106430">
    <property type="term" value="F:dihydroorotate dehydrogenase (quinone) activity"/>
    <property type="evidence" value="ECO:0007669"/>
    <property type="project" value="UniProtKB-EC"/>
</dbReference>
<comment type="subcellular location">
    <subcellularLocation>
        <location evidence="2">Membrane</location>
        <topology evidence="2">Multi-pass membrane protein</topology>
    </subcellularLocation>
</comment>
<keyword evidence="13" id="KW-1015">Disulfide bond</keyword>
<evidence type="ECO:0000256" key="2">
    <source>
        <dbReference type="ARBA" id="ARBA00004141"/>
    </source>
</evidence>
<comment type="pathway">
    <text evidence="3">Pyrimidine metabolism; UMP biosynthesis via de novo pathway.</text>
</comment>
<evidence type="ECO:0000256" key="11">
    <source>
        <dbReference type="ARBA" id="ARBA00023002"/>
    </source>
</evidence>
<dbReference type="CDD" id="cd12916">
    <property type="entry name" value="VKOR_1"/>
    <property type="match status" value="1"/>
</dbReference>
<evidence type="ECO:0000256" key="3">
    <source>
        <dbReference type="ARBA" id="ARBA00004725"/>
    </source>
</evidence>
<dbReference type="InterPro" id="IPR005720">
    <property type="entry name" value="Dihydroorotate_DH_cat"/>
</dbReference>
<evidence type="ECO:0000256" key="16">
    <source>
        <dbReference type="SAM" id="Phobius"/>
    </source>
</evidence>
<dbReference type="CDD" id="cd04738">
    <property type="entry name" value="DHOD_2_like"/>
    <property type="match status" value="1"/>
</dbReference>
<dbReference type="InterPro" id="IPR005719">
    <property type="entry name" value="Dihydroorotate_DH_2"/>
</dbReference>
<evidence type="ECO:0000256" key="5">
    <source>
        <dbReference type="ARBA" id="ARBA00022630"/>
    </source>
</evidence>
<evidence type="ECO:0000256" key="9">
    <source>
        <dbReference type="ARBA" id="ARBA00022975"/>
    </source>
</evidence>
<dbReference type="Gene3D" id="3.20.20.70">
    <property type="entry name" value="Aldolase class I"/>
    <property type="match status" value="1"/>
</dbReference>
<evidence type="ECO:0000256" key="12">
    <source>
        <dbReference type="ARBA" id="ARBA00023136"/>
    </source>
</evidence>
<dbReference type="GO" id="GO:0006207">
    <property type="term" value="P:'de novo' pyrimidine nucleobase biosynthetic process"/>
    <property type="evidence" value="ECO:0007669"/>
    <property type="project" value="UniProtKB-UniRule"/>
</dbReference>
<keyword evidence="10 16" id="KW-1133">Transmembrane helix</keyword>
<dbReference type="InterPro" id="IPR013785">
    <property type="entry name" value="Aldolase_TIM"/>
</dbReference>
<dbReference type="EC" id="1.3.5.2" evidence="15"/>
<dbReference type="Gene3D" id="1.20.1440.130">
    <property type="entry name" value="VKOR domain"/>
    <property type="match status" value="1"/>
</dbReference>
<dbReference type="Pfam" id="PF01180">
    <property type="entry name" value="DHO_dh"/>
    <property type="match status" value="1"/>
</dbReference>
<dbReference type="PANTHER" id="PTHR48109">
    <property type="entry name" value="DIHYDROOROTATE DEHYDROGENASE (QUINONE), MITOCHONDRIAL-RELATED"/>
    <property type="match status" value="1"/>
</dbReference>
<evidence type="ECO:0000313" key="18">
    <source>
        <dbReference type="EMBL" id="PIQ72891.1"/>
    </source>
</evidence>
<dbReference type="SUPFAM" id="SSF51395">
    <property type="entry name" value="FMN-linked oxidoreductases"/>
    <property type="match status" value="1"/>
</dbReference>
<dbReference type="NCBIfam" id="NF003652">
    <property type="entry name" value="PRK05286.2-5"/>
    <property type="match status" value="1"/>
</dbReference>
<dbReference type="NCBIfam" id="TIGR01036">
    <property type="entry name" value="pyrD_sub2"/>
    <property type="match status" value="1"/>
</dbReference>
<keyword evidence="6" id="KW-0288">FMN</keyword>
<dbReference type="GO" id="GO:0009220">
    <property type="term" value="P:pyrimidine ribonucleotide biosynthetic process"/>
    <property type="evidence" value="ECO:0007669"/>
    <property type="project" value="UniProtKB-UniRule"/>
</dbReference>
<name>A0A2H0KNR1_9BACT</name>
<reference evidence="18 19" key="1">
    <citation type="submission" date="2017-09" db="EMBL/GenBank/DDBJ databases">
        <title>Depth-based differentiation of microbial function through sediment-hosted aquifers and enrichment of novel symbionts in the deep terrestrial subsurface.</title>
        <authorList>
            <person name="Probst A.J."/>
            <person name="Ladd B."/>
            <person name="Jarett J.K."/>
            <person name="Geller-Mcgrath D.E."/>
            <person name="Sieber C.M."/>
            <person name="Emerson J.B."/>
            <person name="Anantharaman K."/>
            <person name="Thomas B.C."/>
            <person name="Malmstrom R."/>
            <person name="Stieglmeier M."/>
            <person name="Klingl A."/>
            <person name="Woyke T."/>
            <person name="Ryan C.M."/>
            <person name="Banfield J.F."/>
        </authorList>
    </citation>
    <scope>NUCLEOTIDE SEQUENCE [LARGE SCALE GENOMIC DNA]</scope>
    <source>
        <strain evidence="18">CG11_big_fil_rev_8_21_14_0_20_35_14</strain>
    </source>
</reference>
<dbReference type="InterPro" id="IPR038354">
    <property type="entry name" value="VKOR_sf"/>
</dbReference>
<evidence type="ECO:0000256" key="10">
    <source>
        <dbReference type="ARBA" id="ARBA00022989"/>
    </source>
</evidence>
<keyword evidence="8" id="KW-0874">Quinone</keyword>
<evidence type="ECO:0000256" key="8">
    <source>
        <dbReference type="ARBA" id="ARBA00022719"/>
    </source>
</evidence>
<keyword evidence="5" id="KW-0285">Flavoprotein</keyword>
<dbReference type="Proteomes" id="UP000229570">
    <property type="component" value="Unassembled WGS sequence"/>
</dbReference>
<accession>A0A2H0KNR1</accession>
<sequence length="518" mass="58510">MIFLLLLSIAGLIDSIYLTWEHFNNVIPPCTINHFLPILSNCGEVLRSSYSVIFGIPLALTGIIQYGLIFIITLLIIYRKNVLFRFWLICQAFIGALASFYFMYLQIFVIKSICFYCTLSALISFTIFFLAYKKLIKERLTIRFFLYGFVYQKILKPIFFLFDAELIHNLHVDLGELLGHGFLKKIVGWKLKYTSAQLKQKLAGIDFPGPVGLAAGFDYDARLTQILPSLGFGFQTVGTVTNSPYQGNPPPRLGRLPKSKSLMVNKGFKNKSAIIISHQLKNLQFEIPVGISIGITNSIKIRTVEDEIKDIVSAFKIFEKNSKKNSYYELNISCPNLVNAKDISFYPPKILELLLSSVDSLRLKKPVFIKMPIEKTNEEISSMLDIIVKYKSIKGVVFGNLQKDRKNPSLVSSEVKKFKAGNFSGKPCEQRSNELIKLAYKNYKNKLIIIGCGGVFSAEDAYKKIKLGASLIQLITGMIFQGPQLISQINLELIDLLQKDRFKNISQAVGHTLRGQTL</sequence>
<feature type="transmembrane region" description="Helical" evidence="16">
    <location>
        <begin position="84"/>
        <end position="104"/>
    </location>
</feature>
<comment type="cofactor">
    <cofactor evidence="1">
        <name>FMN</name>
        <dbReference type="ChEBI" id="CHEBI:58210"/>
    </cofactor>
</comment>
<organism evidence="18 19">
    <name type="scientific">Candidatus Roizmanbacteria bacterium CG11_big_fil_rev_8_21_14_0_20_35_14</name>
    <dbReference type="NCBI Taxonomy" id="1974855"/>
    <lineage>
        <taxon>Bacteria</taxon>
        <taxon>Candidatus Roizmaniibacteriota</taxon>
    </lineage>
</organism>
<protein>
    <recommendedName>
        <fullName evidence="15">Dihydroorotate dehydrogenase (quinone)</fullName>
        <ecNumber evidence="15">1.3.5.2</ecNumber>
    </recommendedName>
</protein>
<dbReference type="Pfam" id="PF07884">
    <property type="entry name" value="VKOR"/>
    <property type="match status" value="1"/>
</dbReference>
<feature type="transmembrane region" description="Helical" evidence="16">
    <location>
        <begin position="110"/>
        <end position="132"/>
    </location>
</feature>
<dbReference type="AlphaFoldDB" id="A0A2H0KNR1"/>
<dbReference type="SMART" id="SM00756">
    <property type="entry name" value="VKc"/>
    <property type="match status" value="1"/>
</dbReference>